<sequence length="405" mass="46852">MVLSYDTKEWEHIHRATGKFPGPLVLLPWLEREKRLRGADPAYIPYILAATGQEWKERRVLVDQKFMVLSQVQNYMEGIDVIGDDFVKIMDKCIDSEGNWKDIEHNVFAFSTEGIGWVVFGTRLHVLSENLSARSRNFIDTLGSLFDVMSYLMNSRMYKYWNTSQWNKFNSIISELEKIGKQYLDEAESGPREKQDLASFMIQNGTPKDVAVKDALTMLFAGSHSTSLALLWLIYNLGKYPDVQEQLRSEVLSAVPRGTKVTPEALKKMKYLRDTIKESLRVTPSNASLVRVLDDPVVINGYEVPPQTMIVMMQWTELKDPVQFPEPNKFSPDRWKETKPSPWIHLPFGFGPRMCQGFRVSELEQYIFVVKLIQNYSWTTEEDVEASMNMFVGPDRPLKIKWKKL</sequence>
<evidence type="ECO:0000256" key="7">
    <source>
        <dbReference type="ARBA" id="ARBA00023033"/>
    </source>
</evidence>
<evidence type="ECO:0000256" key="2">
    <source>
        <dbReference type="ARBA" id="ARBA00010617"/>
    </source>
</evidence>
<proteinExistence type="inferred from homology"/>
<dbReference type="InterPro" id="IPR050479">
    <property type="entry name" value="CYP11_CYP27_families"/>
</dbReference>
<keyword evidence="6 8" id="KW-0408">Iron</keyword>
<dbReference type="PANTHER" id="PTHR24279">
    <property type="entry name" value="CYTOCHROME P450"/>
    <property type="match status" value="1"/>
</dbReference>
<keyword evidence="5" id="KW-0560">Oxidoreductase</keyword>
<evidence type="ECO:0000313" key="9">
    <source>
        <dbReference type="EMBL" id="NDV32125.1"/>
    </source>
</evidence>
<feature type="binding site" description="axial binding residue" evidence="8">
    <location>
        <position position="355"/>
    </location>
    <ligand>
        <name>heme</name>
        <dbReference type="ChEBI" id="CHEBI:30413"/>
    </ligand>
    <ligandPart>
        <name>Fe</name>
        <dbReference type="ChEBI" id="CHEBI:18248"/>
    </ligandPart>
</feature>
<dbReference type="InterPro" id="IPR001128">
    <property type="entry name" value="Cyt_P450"/>
</dbReference>
<keyword evidence="7" id="KW-0503">Monooxygenase</keyword>
<keyword evidence="3 8" id="KW-0349">Heme</keyword>
<dbReference type="PANTHER" id="PTHR24279:SF120">
    <property type="entry name" value="CYTOCHROME P450"/>
    <property type="match status" value="1"/>
</dbReference>
<keyword evidence="4 8" id="KW-0479">Metal-binding</keyword>
<dbReference type="EMBL" id="GIBP01003156">
    <property type="protein sequence ID" value="NDV32125.1"/>
    <property type="molecule type" value="Transcribed_RNA"/>
</dbReference>
<evidence type="ECO:0000256" key="5">
    <source>
        <dbReference type="ARBA" id="ARBA00023002"/>
    </source>
</evidence>
<dbReference type="InterPro" id="IPR002401">
    <property type="entry name" value="Cyt_P450_E_grp-I"/>
</dbReference>
<dbReference type="GO" id="GO:0020037">
    <property type="term" value="F:heme binding"/>
    <property type="evidence" value="ECO:0007669"/>
    <property type="project" value="InterPro"/>
</dbReference>
<reference evidence="9" key="1">
    <citation type="journal article" date="2020" name="J. Eukaryot. Microbiol.">
        <title>De novo Sequencing, Assembly and Annotation of the Transcriptome for the Free-Living Testate Amoeba Arcella intermedia.</title>
        <authorList>
            <person name="Ribeiro G.M."/>
            <person name="Porfirio-Sousa A.L."/>
            <person name="Maurer-Alcala X.X."/>
            <person name="Katz L.A."/>
            <person name="Lahr D.J.G."/>
        </authorList>
    </citation>
    <scope>NUCLEOTIDE SEQUENCE</scope>
</reference>
<dbReference type="GO" id="GO:0016705">
    <property type="term" value="F:oxidoreductase activity, acting on paired donors, with incorporation or reduction of molecular oxygen"/>
    <property type="evidence" value="ECO:0007669"/>
    <property type="project" value="InterPro"/>
</dbReference>
<comment type="similarity">
    <text evidence="2">Belongs to the cytochrome P450 family.</text>
</comment>
<dbReference type="AlphaFoldDB" id="A0A6B2L5A6"/>
<evidence type="ECO:0008006" key="10">
    <source>
        <dbReference type="Google" id="ProtNLM"/>
    </source>
</evidence>
<evidence type="ECO:0000256" key="3">
    <source>
        <dbReference type="ARBA" id="ARBA00022617"/>
    </source>
</evidence>
<name>A0A6B2L5A6_9EUKA</name>
<protein>
    <recommendedName>
        <fullName evidence="10">Cytochrome P450</fullName>
    </recommendedName>
</protein>
<evidence type="ECO:0000256" key="1">
    <source>
        <dbReference type="ARBA" id="ARBA00001971"/>
    </source>
</evidence>
<dbReference type="InterPro" id="IPR036396">
    <property type="entry name" value="Cyt_P450_sf"/>
</dbReference>
<organism evidence="9">
    <name type="scientific">Arcella intermedia</name>
    <dbReference type="NCBI Taxonomy" id="1963864"/>
    <lineage>
        <taxon>Eukaryota</taxon>
        <taxon>Amoebozoa</taxon>
        <taxon>Tubulinea</taxon>
        <taxon>Elardia</taxon>
        <taxon>Arcellinida</taxon>
        <taxon>Sphaerothecina</taxon>
        <taxon>Arcellidae</taxon>
        <taxon>Arcella</taxon>
    </lineage>
</organism>
<dbReference type="GO" id="GO:0005506">
    <property type="term" value="F:iron ion binding"/>
    <property type="evidence" value="ECO:0007669"/>
    <property type="project" value="InterPro"/>
</dbReference>
<dbReference type="PRINTS" id="PR00463">
    <property type="entry name" value="EP450I"/>
</dbReference>
<evidence type="ECO:0000256" key="8">
    <source>
        <dbReference type="PIRSR" id="PIRSR602401-1"/>
    </source>
</evidence>
<dbReference type="GO" id="GO:0004497">
    <property type="term" value="F:monooxygenase activity"/>
    <property type="evidence" value="ECO:0007669"/>
    <property type="project" value="UniProtKB-KW"/>
</dbReference>
<dbReference type="Pfam" id="PF00067">
    <property type="entry name" value="p450"/>
    <property type="match status" value="1"/>
</dbReference>
<accession>A0A6B2L5A6</accession>
<dbReference type="SUPFAM" id="SSF48264">
    <property type="entry name" value="Cytochrome P450"/>
    <property type="match status" value="1"/>
</dbReference>
<evidence type="ECO:0000256" key="6">
    <source>
        <dbReference type="ARBA" id="ARBA00023004"/>
    </source>
</evidence>
<dbReference type="Gene3D" id="1.10.630.10">
    <property type="entry name" value="Cytochrome P450"/>
    <property type="match status" value="1"/>
</dbReference>
<dbReference type="PRINTS" id="PR00385">
    <property type="entry name" value="P450"/>
</dbReference>
<evidence type="ECO:0000256" key="4">
    <source>
        <dbReference type="ARBA" id="ARBA00022723"/>
    </source>
</evidence>
<comment type="cofactor">
    <cofactor evidence="1 8">
        <name>heme</name>
        <dbReference type="ChEBI" id="CHEBI:30413"/>
    </cofactor>
</comment>